<dbReference type="RefSeq" id="WP_266477951.1">
    <property type="nucleotide sequence ID" value="NZ_CP109208.1"/>
</dbReference>
<evidence type="ECO:0000256" key="1">
    <source>
        <dbReference type="SAM" id="MobiDB-lite"/>
    </source>
</evidence>
<organism evidence="2">
    <name type="scientific">Streptomyces althioticus</name>
    <dbReference type="NCBI Taxonomy" id="83380"/>
    <lineage>
        <taxon>Bacteria</taxon>
        <taxon>Bacillati</taxon>
        <taxon>Actinomycetota</taxon>
        <taxon>Actinomycetes</taxon>
        <taxon>Kitasatosporales</taxon>
        <taxon>Streptomycetaceae</taxon>
        <taxon>Streptomyces</taxon>
        <taxon>Streptomyces althioticus group</taxon>
    </lineage>
</organism>
<geneLocation type="plasmid" evidence="2">
    <name>unnamed1</name>
</geneLocation>
<proteinExistence type="predicted"/>
<gene>
    <name evidence="2" type="ORF">OIE82_35035</name>
</gene>
<reference evidence="2" key="1">
    <citation type="submission" date="2022-10" db="EMBL/GenBank/DDBJ databases">
        <title>The complete genomes of actinobacterial strains from the NBC collection.</title>
        <authorList>
            <person name="Joergensen T.S."/>
            <person name="Alvarez Arevalo M."/>
            <person name="Sterndorff E.B."/>
            <person name="Faurdal D."/>
            <person name="Vuksanovic O."/>
            <person name="Mourched A.-S."/>
            <person name="Charusanti P."/>
            <person name="Shaw S."/>
            <person name="Blin K."/>
            <person name="Weber T."/>
        </authorList>
    </citation>
    <scope>NUCLEOTIDE SEQUENCE [LARGE SCALE GENOMIC DNA]</scope>
    <source>
        <strain evidence="2">NBC 01686</strain>
        <plasmid evidence="2">unnamed1</plasmid>
    </source>
</reference>
<dbReference type="EMBL" id="CP109208">
    <property type="protein sequence ID" value="WUU58395.1"/>
    <property type="molecule type" value="Genomic_DNA"/>
</dbReference>
<feature type="compositionally biased region" description="Gly residues" evidence="1">
    <location>
        <begin position="131"/>
        <end position="141"/>
    </location>
</feature>
<protein>
    <submittedName>
        <fullName evidence="2">Uncharacterized protein</fullName>
    </submittedName>
</protein>
<sequence>MPVFFLYSHDGGPQDAAALEFAPNLDIPRRQLVQRTADGNGIASFVAALPKGQSRVTWRDYQAVKSQDEWPPATDKACVWMWWRYVDRGIPDPVTEAADEVWRLSAAGAVEREQRPAVVQTTAPVRHGSGPKSGTGEAGSR</sequence>
<feature type="region of interest" description="Disordered" evidence="1">
    <location>
        <begin position="112"/>
        <end position="141"/>
    </location>
</feature>
<name>A0ABZ1YJQ8_9ACTN</name>
<evidence type="ECO:0000313" key="2">
    <source>
        <dbReference type="EMBL" id="WUU58395.1"/>
    </source>
</evidence>
<accession>A0ABZ1YJQ8</accession>
<keyword evidence="2" id="KW-0614">Plasmid</keyword>